<evidence type="ECO:0000313" key="3">
    <source>
        <dbReference type="Proteomes" id="UP000799776"/>
    </source>
</evidence>
<organism evidence="2 3">
    <name type="scientific">Saccharata proteae CBS 121410</name>
    <dbReference type="NCBI Taxonomy" id="1314787"/>
    <lineage>
        <taxon>Eukaryota</taxon>
        <taxon>Fungi</taxon>
        <taxon>Dikarya</taxon>
        <taxon>Ascomycota</taxon>
        <taxon>Pezizomycotina</taxon>
        <taxon>Dothideomycetes</taxon>
        <taxon>Dothideomycetes incertae sedis</taxon>
        <taxon>Botryosphaeriales</taxon>
        <taxon>Saccharataceae</taxon>
        <taxon>Saccharata</taxon>
    </lineage>
</organism>
<name>A0A9P4LXG5_9PEZI</name>
<proteinExistence type="predicted"/>
<feature type="signal peptide" evidence="1">
    <location>
        <begin position="1"/>
        <end position="18"/>
    </location>
</feature>
<feature type="chain" id="PRO_5040163080" description="Carbohydrate-binding module family 18 protein" evidence="1">
    <location>
        <begin position="19"/>
        <end position="115"/>
    </location>
</feature>
<dbReference type="AlphaFoldDB" id="A0A9P4LXG5"/>
<reference evidence="2" key="1">
    <citation type="journal article" date="2020" name="Stud. Mycol.">
        <title>101 Dothideomycetes genomes: a test case for predicting lifestyles and emergence of pathogens.</title>
        <authorList>
            <person name="Haridas S."/>
            <person name="Albert R."/>
            <person name="Binder M."/>
            <person name="Bloem J."/>
            <person name="Labutti K."/>
            <person name="Salamov A."/>
            <person name="Andreopoulos B."/>
            <person name="Baker S."/>
            <person name="Barry K."/>
            <person name="Bills G."/>
            <person name="Bluhm B."/>
            <person name="Cannon C."/>
            <person name="Castanera R."/>
            <person name="Culley D."/>
            <person name="Daum C."/>
            <person name="Ezra D."/>
            <person name="Gonzalez J."/>
            <person name="Henrissat B."/>
            <person name="Kuo A."/>
            <person name="Liang C."/>
            <person name="Lipzen A."/>
            <person name="Lutzoni F."/>
            <person name="Magnuson J."/>
            <person name="Mondo S."/>
            <person name="Nolan M."/>
            <person name="Ohm R."/>
            <person name="Pangilinan J."/>
            <person name="Park H.-J."/>
            <person name="Ramirez L."/>
            <person name="Alfaro M."/>
            <person name="Sun H."/>
            <person name="Tritt A."/>
            <person name="Yoshinaga Y."/>
            <person name="Zwiers L.-H."/>
            <person name="Turgeon B."/>
            <person name="Goodwin S."/>
            <person name="Spatafora J."/>
            <person name="Crous P."/>
            <person name="Grigoriev I."/>
        </authorList>
    </citation>
    <scope>NUCLEOTIDE SEQUENCE</scope>
    <source>
        <strain evidence="2">CBS 121410</strain>
    </source>
</reference>
<gene>
    <name evidence="2" type="ORF">K490DRAFT_53551</name>
</gene>
<keyword evidence="1" id="KW-0732">Signal</keyword>
<evidence type="ECO:0000313" key="2">
    <source>
        <dbReference type="EMBL" id="KAF2090566.1"/>
    </source>
</evidence>
<dbReference type="OrthoDB" id="3924764at2759"/>
<accession>A0A9P4LXG5</accession>
<protein>
    <recommendedName>
        <fullName evidence="4">Carbohydrate-binding module family 18 protein</fullName>
    </recommendedName>
</protein>
<evidence type="ECO:0000256" key="1">
    <source>
        <dbReference type="SAM" id="SignalP"/>
    </source>
</evidence>
<evidence type="ECO:0008006" key="4">
    <source>
        <dbReference type="Google" id="ProtNLM"/>
    </source>
</evidence>
<keyword evidence="3" id="KW-1185">Reference proteome</keyword>
<comment type="caution">
    <text evidence="2">The sequence shown here is derived from an EMBL/GenBank/DDBJ whole genome shotgun (WGS) entry which is preliminary data.</text>
</comment>
<dbReference type="Proteomes" id="UP000799776">
    <property type="component" value="Unassembled WGS sequence"/>
</dbReference>
<sequence length="115" mass="12082">MVWMALTVIVGAIPANLPRFVKNCNVGYCLPDIEVSSTVQPAVAGTEIPVTSGAVVTTAATGDGWGCPHFICKDLMNDCGQRYGGCYDDCLGEKVYTAPVCTGNNTETCDNPRGC</sequence>
<dbReference type="EMBL" id="ML978712">
    <property type="protein sequence ID" value="KAF2090566.1"/>
    <property type="molecule type" value="Genomic_DNA"/>
</dbReference>